<dbReference type="Proteomes" id="UP001140513">
    <property type="component" value="Unassembled WGS sequence"/>
</dbReference>
<protein>
    <submittedName>
        <fullName evidence="3">Uncharacterized protein</fullName>
    </submittedName>
</protein>
<gene>
    <name evidence="3" type="ORF">N0V89_001734</name>
</gene>
<evidence type="ECO:0000313" key="3">
    <source>
        <dbReference type="EMBL" id="KAJ4357159.1"/>
    </source>
</evidence>
<proteinExistence type="predicted"/>
<evidence type="ECO:0000256" key="2">
    <source>
        <dbReference type="SAM" id="SignalP"/>
    </source>
</evidence>
<dbReference type="OrthoDB" id="3792049at2759"/>
<keyword evidence="4" id="KW-1185">Reference proteome</keyword>
<sequence>MARPYRFGWTGLVASFLLLLSLFNFAATSPLLDDHINNTLVVRAGAKPDFEEALPTITKAQYVAYLKKHFKRTEKYLFYSGGADKKQIPRFLRTSPGYFFYGNMITAPKWKDRSKPPPNHPWYKEFKVDKVDDDGEEASKALAEVATGTILVFGAVDYKNFENSYFTSKEVEILHEGIKSGRITAIHHMAKSARNKDEIIAIEDGDGKIVFQPGMEGTENASINCDGTSADSDHPSDSDSATKRALGKYGVCGPPKIPSKRSPQECDGKPGNGKRAMGSKKQSAACPLKKPTCTAVMKKAGKCTTTKKCTAAMERAGKCGTAKKCTAAMKKAGKCGTKKSAKKTPKHPIKKRPATHRKKTTKKRPSRAKKASRKGSGRGRH</sequence>
<comment type="caution">
    <text evidence="3">The sequence shown here is derived from an EMBL/GenBank/DDBJ whole genome shotgun (WGS) entry which is preliminary data.</text>
</comment>
<feature type="region of interest" description="Disordered" evidence="1">
    <location>
        <begin position="329"/>
        <end position="381"/>
    </location>
</feature>
<dbReference type="GeneID" id="80905264"/>
<organism evidence="3 4">
    <name type="scientific">Didymosphaeria variabile</name>
    <dbReference type="NCBI Taxonomy" id="1932322"/>
    <lineage>
        <taxon>Eukaryota</taxon>
        <taxon>Fungi</taxon>
        <taxon>Dikarya</taxon>
        <taxon>Ascomycota</taxon>
        <taxon>Pezizomycotina</taxon>
        <taxon>Dothideomycetes</taxon>
        <taxon>Pleosporomycetidae</taxon>
        <taxon>Pleosporales</taxon>
        <taxon>Massarineae</taxon>
        <taxon>Didymosphaeriaceae</taxon>
        <taxon>Didymosphaeria</taxon>
    </lineage>
</organism>
<dbReference type="AlphaFoldDB" id="A0A9W9CDV9"/>
<evidence type="ECO:0000313" key="4">
    <source>
        <dbReference type="Proteomes" id="UP001140513"/>
    </source>
</evidence>
<feature type="signal peptide" evidence="2">
    <location>
        <begin position="1"/>
        <end position="28"/>
    </location>
</feature>
<feature type="compositionally biased region" description="Basic residues" evidence="1">
    <location>
        <begin position="331"/>
        <end position="381"/>
    </location>
</feature>
<accession>A0A9W9CDV9</accession>
<feature type="chain" id="PRO_5040821098" evidence="2">
    <location>
        <begin position="29"/>
        <end position="381"/>
    </location>
</feature>
<name>A0A9W9CDV9_9PLEO</name>
<feature type="region of interest" description="Disordered" evidence="1">
    <location>
        <begin position="220"/>
        <end position="285"/>
    </location>
</feature>
<dbReference type="RefSeq" id="XP_056074018.1">
    <property type="nucleotide sequence ID" value="XM_056210545.1"/>
</dbReference>
<reference evidence="3" key="1">
    <citation type="submission" date="2022-10" db="EMBL/GenBank/DDBJ databases">
        <title>Tapping the CABI collections for fungal endophytes: first genome assemblies for Collariella, Neodidymelliopsis, Ascochyta clinopodiicola, Didymella pomorum, Didymosphaeria variabile, Neocosmospora piperis and Neocucurbitaria cava.</title>
        <authorList>
            <person name="Hill R."/>
        </authorList>
    </citation>
    <scope>NUCLEOTIDE SEQUENCE</scope>
    <source>
        <strain evidence="3">IMI 356815</strain>
    </source>
</reference>
<dbReference type="EMBL" id="JAPEUX010000002">
    <property type="protein sequence ID" value="KAJ4357159.1"/>
    <property type="molecule type" value="Genomic_DNA"/>
</dbReference>
<keyword evidence="2" id="KW-0732">Signal</keyword>
<evidence type="ECO:0000256" key="1">
    <source>
        <dbReference type="SAM" id="MobiDB-lite"/>
    </source>
</evidence>
<feature type="compositionally biased region" description="Basic and acidic residues" evidence="1">
    <location>
        <begin position="231"/>
        <end position="242"/>
    </location>
</feature>